<accession>A0A5J4ND28</accession>
<sequence length="90" mass="10693">MTTHEMYLLFLLWSVWCVTRLQGVVIPASCNRYCDQDFVDCVIVCDYREDMEPWQCRTECIQIRRECVLENCPILEPGESTNSRSYVEME</sequence>
<dbReference type="EMBL" id="QNGE01003889">
    <property type="protein sequence ID" value="KAA3673484.1"/>
    <property type="molecule type" value="Genomic_DNA"/>
</dbReference>
<name>A0A5J4ND28_9TREM</name>
<comment type="caution">
    <text evidence="2">The sequence shown here is derived from an EMBL/GenBank/DDBJ whole genome shotgun (WGS) entry which is preliminary data.</text>
</comment>
<proteinExistence type="predicted"/>
<gene>
    <name evidence="2" type="ORF">DEA37_0002972</name>
</gene>
<feature type="chain" id="PRO_5023938223" evidence="1">
    <location>
        <begin position="24"/>
        <end position="90"/>
    </location>
</feature>
<organism evidence="2 3">
    <name type="scientific">Paragonimus westermani</name>
    <dbReference type="NCBI Taxonomy" id="34504"/>
    <lineage>
        <taxon>Eukaryota</taxon>
        <taxon>Metazoa</taxon>
        <taxon>Spiralia</taxon>
        <taxon>Lophotrochozoa</taxon>
        <taxon>Platyhelminthes</taxon>
        <taxon>Trematoda</taxon>
        <taxon>Digenea</taxon>
        <taxon>Plagiorchiida</taxon>
        <taxon>Troglotremata</taxon>
        <taxon>Troglotrematidae</taxon>
        <taxon>Paragonimus</taxon>
    </lineage>
</organism>
<keyword evidence="1" id="KW-0732">Signal</keyword>
<evidence type="ECO:0000313" key="3">
    <source>
        <dbReference type="Proteomes" id="UP000324629"/>
    </source>
</evidence>
<dbReference type="AlphaFoldDB" id="A0A5J4ND28"/>
<evidence type="ECO:0000313" key="2">
    <source>
        <dbReference type="EMBL" id="KAA3673484.1"/>
    </source>
</evidence>
<keyword evidence="3" id="KW-1185">Reference proteome</keyword>
<feature type="signal peptide" evidence="1">
    <location>
        <begin position="1"/>
        <end position="23"/>
    </location>
</feature>
<dbReference type="Proteomes" id="UP000324629">
    <property type="component" value="Unassembled WGS sequence"/>
</dbReference>
<evidence type="ECO:0000256" key="1">
    <source>
        <dbReference type="SAM" id="SignalP"/>
    </source>
</evidence>
<protein>
    <submittedName>
        <fullName evidence="2">Uncharacterized protein</fullName>
    </submittedName>
</protein>
<reference evidence="2 3" key="1">
    <citation type="journal article" date="2019" name="Gigascience">
        <title>Whole-genome sequence of the oriental lung fluke Paragonimus westermani.</title>
        <authorList>
            <person name="Oey H."/>
            <person name="Zakrzewski M."/>
            <person name="Narain K."/>
            <person name="Devi K.R."/>
            <person name="Agatsuma T."/>
            <person name="Nawaratna S."/>
            <person name="Gobert G.N."/>
            <person name="Jones M.K."/>
            <person name="Ragan M.A."/>
            <person name="McManus D.P."/>
            <person name="Krause L."/>
        </authorList>
    </citation>
    <scope>NUCLEOTIDE SEQUENCE [LARGE SCALE GENOMIC DNA]</scope>
    <source>
        <strain evidence="2 3">IND2009</strain>
    </source>
</reference>